<sequence length="136" mass="14899">MYPEEMVKPMRAELSDAGFQDLYNAEEVKNAIKAEGTTLVVVNSVCGCAARNARPGAKMSLDGAKKPDHLVTVFAGVDKEAVDAAREEMFPFPPSSPSMALFKNGELVHMLERHHIEGRPAEMIAENLKDAYAEFC</sequence>
<comment type="caution">
    <text evidence="2">The sequence shown here is derived from an EMBL/GenBank/DDBJ whole genome shotgun (WGS) entry which is preliminary data.</text>
</comment>
<evidence type="ECO:0000256" key="1">
    <source>
        <dbReference type="ARBA" id="ARBA00038305"/>
    </source>
</evidence>
<keyword evidence="3" id="KW-1185">Reference proteome</keyword>
<evidence type="ECO:0000313" key="2">
    <source>
        <dbReference type="EMBL" id="KGD68865.1"/>
    </source>
</evidence>
<dbReference type="OrthoDB" id="9793981at2"/>
<evidence type="ECO:0000313" key="3">
    <source>
        <dbReference type="Proteomes" id="UP000029554"/>
    </source>
</evidence>
<reference evidence="2 3" key="1">
    <citation type="submission" date="2014-09" db="EMBL/GenBank/DDBJ databases">
        <title>Whole Genome Shotgun of Flavobacterium aquatile LMG 4008.</title>
        <authorList>
            <person name="Gale A.N."/>
            <person name="Pipes S.E."/>
            <person name="Newman J.D."/>
        </authorList>
    </citation>
    <scope>NUCLEOTIDE SEQUENCE [LARGE SCALE GENOMIC DNA]</scope>
    <source>
        <strain evidence="2 3">LMG 4008</strain>
    </source>
</reference>
<dbReference type="Proteomes" id="UP000029554">
    <property type="component" value="Unassembled WGS sequence"/>
</dbReference>
<dbReference type="NCBIfam" id="TIGR04191">
    <property type="entry name" value="YphP_YqiW"/>
    <property type="match status" value="1"/>
</dbReference>
<dbReference type="RefSeq" id="WP_035124683.1">
    <property type="nucleotide sequence ID" value="NZ_JRHH01000002.1"/>
</dbReference>
<dbReference type="Gene3D" id="3.40.30.10">
    <property type="entry name" value="Glutaredoxin"/>
    <property type="match status" value="1"/>
</dbReference>
<proteinExistence type="inferred from homology"/>
<evidence type="ECO:0008006" key="4">
    <source>
        <dbReference type="Google" id="ProtNLM"/>
    </source>
</evidence>
<dbReference type="Pfam" id="PF06491">
    <property type="entry name" value="Disulph_isomer"/>
    <property type="match status" value="1"/>
</dbReference>
<dbReference type="STRING" id="1453498.LG45_04255"/>
<protein>
    <recommendedName>
        <fullName evidence="4">BrxA/BrxB family bacilliredoxin</fullName>
    </recommendedName>
</protein>
<dbReference type="InterPro" id="IPR009474">
    <property type="entry name" value="BrxB/BrxA"/>
</dbReference>
<gene>
    <name evidence="2" type="ORF">LG45_04255</name>
</gene>
<name>A0A095V1Y1_9FLAO</name>
<comment type="similarity">
    <text evidence="1">Belongs to the bacilliredoxin family.</text>
</comment>
<dbReference type="EMBL" id="JRHH01000002">
    <property type="protein sequence ID" value="KGD68865.1"/>
    <property type="molecule type" value="Genomic_DNA"/>
</dbReference>
<dbReference type="eggNOG" id="ENOG502ZBVN">
    <property type="taxonomic scope" value="Bacteria"/>
</dbReference>
<dbReference type="PANTHER" id="PTHR40052:SF2">
    <property type="entry name" value="BACILLIREDOXIN BRXA"/>
    <property type="match status" value="1"/>
</dbReference>
<organism evidence="2 3">
    <name type="scientific">Flavobacterium aquatile LMG 4008 = ATCC 11947</name>
    <dbReference type="NCBI Taxonomy" id="1453498"/>
    <lineage>
        <taxon>Bacteria</taxon>
        <taxon>Pseudomonadati</taxon>
        <taxon>Bacteroidota</taxon>
        <taxon>Flavobacteriia</taxon>
        <taxon>Flavobacteriales</taxon>
        <taxon>Flavobacteriaceae</taxon>
        <taxon>Flavobacterium</taxon>
    </lineage>
</organism>
<dbReference type="AlphaFoldDB" id="A0A095V1Y1"/>
<accession>A0A095V1Y1</accession>
<dbReference type="PANTHER" id="PTHR40052">
    <property type="entry name" value="UPF0403 PROTEIN YQIW-RELATED"/>
    <property type="match status" value="1"/>
</dbReference>